<evidence type="ECO:0000256" key="1">
    <source>
        <dbReference type="SAM" id="MobiDB-lite"/>
    </source>
</evidence>
<feature type="compositionally biased region" description="Polar residues" evidence="1">
    <location>
        <begin position="43"/>
        <end position="59"/>
    </location>
</feature>
<feature type="compositionally biased region" description="Acidic residues" evidence="1">
    <location>
        <begin position="93"/>
        <end position="103"/>
    </location>
</feature>
<protein>
    <submittedName>
        <fullName evidence="2">Uncharacterized protein</fullName>
    </submittedName>
</protein>
<feature type="compositionally biased region" description="Low complexity" evidence="1">
    <location>
        <begin position="104"/>
        <end position="114"/>
    </location>
</feature>
<feature type="region of interest" description="Disordered" evidence="1">
    <location>
        <begin position="1"/>
        <end position="119"/>
    </location>
</feature>
<name>A0A146KKI9_LYGHE</name>
<proteinExistence type="predicted"/>
<reference evidence="2" key="1">
    <citation type="journal article" date="2016" name="Gigascience">
        <title>De novo construction of an expanded transcriptome assembly for the western tarnished plant bug, Lygus hesperus.</title>
        <authorList>
            <person name="Tassone E.E."/>
            <person name="Geib S.M."/>
            <person name="Hall B."/>
            <person name="Fabrick J.A."/>
            <person name="Brent C.S."/>
            <person name="Hull J.J."/>
        </authorList>
    </citation>
    <scope>NUCLEOTIDE SEQUENCE</scope>
</reference>
<dbReference type="EMBL" id="GDHC01021641">
    <property type="protein sequence ID" value="JAP96987.1"/>
    <property type="molecule type" value="Transcribed_RNA"/>
</dbReference>
<accession>A0A146KKI9</accession>
<evidence type="ECO:0000313" key="2">
    <source>
        <dbReference type="EMBL" id="JAP96987.1"/>
    </source>
</evidence>
<feature type="compositionally biased region" description="Basic residues" evidence="1">
    <location>
        <begin position="7"/>
        <end position="21"/>
    </location>
</feature>
<gene>
    <name evidence="2" type="ORF">g.86964</name>
</gene>
<dbReference type="AlphaFoldDB" id="A0A146KKI9"/>
<sequence length="135" mass="15495">MSPKSAMRPHQRRTYGPRYQRKTSLQGPHGVKEAALEEEDQQPRSQSVEELLDTSSRSPSPERRLHRTVSEEQLSAPQRRRSCRLRSSPPPEDTQDTQDEVESETTSSATTSVTESKKRNFVDRLASKVRSMMRK</sequence>
<organism evidence="2">
    <name type="scientific">Lygus hesperus</name>
    <name type="common">Western plant bug</name>
    <dbReference type="NCBI Taxonomy" id="30085"/>
    <lineage>
        <taxon>Eukaryota</taxon>
        <taxon>Metazoa</taxon>
        <taxon>Ecdysozoa</taxon>
        <taxon>Arthropoda</taxon>
        <taxon>Hexapoda</taxon>
        <taxon>Insecta</taxon>
        <taxon>Pterygota</taxon>
        <taxon>Neoptera</taxon>
        <taxon>Paraneoptera</taxon>
        <taxon>Hemiptera</taxon>
        <taxon>Heteroptera</taxon>
        <taxon>Panheteroptera</taxon>
        <taxon>Cimicomorpha</taxon>
        <taxon>Miridae</taxon>
        <taxon>Mirini</taxon>
        <taxon>Lygus</taxon>
    </lineage>
</organism>